<dbReference type="PANTHER" id="PTHR13950">
    <property type="entry name" value="RABCONNECTIN-RELATED"/>
    <property type="match status" value="1"/>
</dbReference>
<dbReference type="InterPro" id="IPR022033">
    <property type="entry name" value="Rav1p_C"/>
</dbReference>
<evidence type="ECO:0000313" key="4">
    <source>
        <dbReference type="Proteomes" id="UP000736335"/>
    </source>
</evidence>
<dbReference type="OrthoDB" id="342131at2759"/>
<dbReference type="SUPFAM" id="SSF50978">
    <property type="entry name" value="WD40 repeat-like"/>
    <property type="match status" value="1"/>
</dbReference>
<gene>
    <name evidence="3" type="ORF">BJ322DRAFT_1093561</name>
</gene>
<proteinExistence type="predicted"/>
<evidence type="ECO:0000259" key="2">
    <source>
        <dbReference type="Pfam" id="PF12234"/>
    </source>
</evidence>
<dbReference type="EMBL" id="WIUZ02000024">
    <property type="protein sequence ID" value="KAF9778194.1"/>
    <property type="molecule type" value="Genomic_DNA"/>
</dbReference>
<feature type="region of interest" description="Disordered" evidence="1">
    <location>
        <begin position="1343"/>
        <end position="1385"/>
    </location>
</feature>
<organism evidence="3 4">
    <name type="scientific">Thelephora terrestris</name>
    <dbReference type="NCBI Taxonomy" id="56493"/>
    <lineage>
        <taxon>Eukaryota</taxon>
        <taxon>Fungi</taxon>
        <taxon>Dikarya</taxon>
        <taxon>Basidiomycota</taxon>
        <taxon>Agaricomycotina</taxon>
        <taxon>Agaricomycetes</taxon>
        <taxon>Thelephorales</taxon>
        <taxon>Thelephoraceae</taxon>
        <taxon>Thelephora</taxon>
    </lineage>
</organism>
<dbReference type="InterPro" id="IPR036322">
    <property type="entry name" value="WD40_repeat_dom_sf"/>
</dbReference>
<dbReference type="PANTHER" id="PTHR13950:SF9">
    <property type="entry name" value="RABCONNECTIN-3A"/>
    <property type="match status" value="1"/>
</dbReference>
<sequence length="1427" mass="158895">MLDLLRTYTGHPRKGFHHLVLPQQTLLIYTSGDSVVILDACTLALIRVLAFWEAFPGLRHSGEEIDSFAVDSGMKIVIVAMGLRIACWSLAGGRTGVWRIHSTLVLPKDTTVMALDCMSGLLAIGTADALSVHTLNRQDDIMSWTQKWKCRVVPLSRVRFAPSLMSIAATTLRDNSVRIYNTTSGRLTQTIPHPRPVRDILWRLPRTSSRDDLMLHTITTDGTIRVFLPVLDQQNYLQLHGALDAYSSLPLSFHPSSSKNSAPPTGFVLDREVMCAAFARILKDCDKNSDDSGIHRLREIHDEGWDLFLHVHEDGSLIVGGVANIDRRPPTLVRSFTLLQTPPGSLDSCPADLCILPHPEPNKLTLITSSPLESYDVSPISFFNVRPEGIKLIARAGRTSHDNKAWESALSKSSSSPISRFVRTAEGRCIGVVREEGTELLLVTERGSQLVLKERFTAATNLVVLDKGRSFATYDGTSSLLKLHFDPPSTLKIPTVKSLFTTVTNGQTFILGITPDYSIVRILANIPEGPPTASPPPTPILSSPTTQPGLELISVTKLPLDNQELKFITPVDPMGWTDLYNSGATASNQAQTDVLLSVSQDGELVFWALEDLLSPSSSRPDSPSKIGELDSIPKPNQSFWKRTGTVRTCRKGLRIAACSSTKKSVLVVPLEEGEELTIWDSKESEFASGLEFRRVLDPSEPVNDLDWSATPDNQSILAVGFSHHVEVICQKRKTYFNEDEGWDTCWKLEIGSMTPHRISDSIWTAHGSLLVGAGPHMFLYSQPKPQSKPPLVDNPDFRPTEREGLWEYVARENGPLEQFHPQMLLQCLLWGKLELVKDIIVALAKHLESGARIEAWVGLDLDRFLSRGKAALNPQVGKQRRARYGSLFAQREIDSNSNDEGTFSRALVKKLLDRLDSNPLPHLTPNEQAHLCVLIETTLEVEEHRRALDPNGLRYLISMRSFYILNERLRPPVDTDSVSVKSTATTGRAGRRERLRYRDMIWAFHSESEDLLLSASVAATGGKMRWCDARALGVFVWLRSLETMKTHLEVIARNEYMNDDKRDPTDCSLFYFALGKVKLVHGLWRQAAWHKEQQLMLKFLSNDFSQPRWKTAALKNAYALLSKQRWEYAAAFFLLGGALKDAIRVCLKQIGDVQLAIALARVVEGGDDGPMLQEILRETVVPLAFNDGNRWLASWAFWLMRRRDLAVRILVTPLQDIANVLDVEIPSIGDPNYDDTSLALLFSQLKMKTLQTAKGTSEISGRTEFNFVLQIARVFCRMGCHILALDLVESWSFARPAGGVSVARANLILPPTPSSPTSFTVPFALAASTRRESKILIDMEMLTEPPTRRASPEPEDANEPETRAEAKSPRLSRLSMPGTRGESVLEELEHLKDEGDLFSRKAGLGGLMKSAKQNVQVPEFDMSSFGF</sequence>
<dbReference type="InterPro" id="IPR052208">
    <property type="entry name" value="DmX-like/RAVE_component"/>
</dbReference>
<dbReference type="GO" id="GO:0007035">
    <property type="term" value="P:vacuolar acidification"/>
    <property type="evidence" value="ECO:0007669"/>
    <property type="project" value="TreeGrafter"/>
</dbReference>
<protein>
    <submittedName>
        <fullName evidence="3">WD repeat-containing protein</fullName>
    </submittedName>
</protein>
<dbReference type="GO" id="GO:0043291">
    <property type="term" value="C:RAVE complex"/>
    <property type="evidence" value="ECO:0007669"/>
    <property type="project" value="TreeGrafter"/>
</dbReference>
<accession>A0A9P6H3M4</accession>
<reference evidence="3" key="1">
    <citation type="journal article" date="2020" name="Nat. Commun.">
        <title>Large-scale genome sequencing of mycorrhizal fungi provides insights into the early evolution of symbiotic traits.</title>
        <authorList>
            <person name="Miyauchi S."/>
            <person name="Kiss E."/>
            <person name="Kuo A."/>
            <person name="Drula E."/>
            <person name="Kohler A."/>
            <person name="Sanchez-Garcia M."/>
            <person name="Morin E."/>
            <person name="Andreopoulos B."/>
            <person name="Barry K.W."/>
            <person name="Bonito G."/>
            <person name="Buee M."/>
            <person name="Carver A."/>
            <person name="Chen C."/>
            <person name="Cichocki N."/>
            <person name="Clum A."/>
            <person name="Culley D."/>
            <person name="Crous P.W."/>
            <person name="Fauchery L."/>
            <person name="Girlanda M."/>
            <person name="Hayes R.D."/>
            <person name="Keri Z."/>
            <person name="LaButti K."/>
            <person name="Lipzen A."/>
            <person name="Lombard V."/>
            <person name="Magnuson J."/>
            <person name="Maillard F."/>
            <person name="Murat C."/>
            <person name="Nolan M."/>
            <person name="Ohm R.A."/>
            <person name="Pangilinan J."/>
            <person name="Pereira M.F."/>
            <person name="Perotto S."/>
            <person name="Peter M."/>
            <person name="Pfister S."/>
            <person name="Riley R."/>
            <person name="Sitrit Y."/>
            <person name="Stielow J.B."/>
            <person name="Szollosi G."/>
            <person name="Zifcakova L."/>
            <person name="Stursova M."/>
            <person name="Spatafora J.W."/>
            <person name="Tedersoo L."/>
            <person name="Vaario L.M."/>
            <person name="Yamada A."/>
            <person name="Yan M."/>
            <person name="Wang P."/>
            <person name="Xu J."/>
            <person name="Bruns T."/>
            <person name="Baldrian P."/>
            <person name="Vilgalys R."/>
            <person name="Dunand C."/>
            <person name="Henrissat B."/>
            <person name="Grigoriev I.V."/>
            <person name="Hibbett D."/>
            <person name="Nagy L.G."/>
            <person name="Martin F.M."/>
        </authorList>
    </citation>
    <scope>NUCLEOTIDE SEQUENCE</scope>
    <source>
        <strain evidence="3">UH-Tt-Lm1</strain>
    </source>
</reference>
<dbReference type="Pfam" id="PF12234">
    <property type="entry name" value="Rav1p_C"/>
    <property type="match status" value="1"/>
</dbReference>
<feature type="domain" description="RAVE complex protein Rav1 C-terminal" evidence="2">
    <location>
        <begin position="636"/>
        <end position="1287"/>
    </location>
</feature>
<evidence type="ECO:0000256" key="1">
    <source>
        <dbReference type="SAM" id="MobiDB-lite"/>
    </source>
</evidence>
<keyword evidence="4" id="KW-1185">Reference proteome</keyword>
<reference evidence="3" key="2">
    <citation type="submission" date="2020-11" db="EMBL/GenBank/DDBJ databases">
        <authorList>
            <consortium name="DOE Joint Genome Institute"/>
            <person name="Kuo A."/>
            <person name="Miyauchi S."/>
            <person name="Kiss E."/>
            <person name="Drula E."/>
            <person name="Kohler A."/>
            <person name="Sanchez-Garcia M."/>
            <person name="Andreopoulos B."/>
            <person name="Barry K.W."/>
            <person name="Bonito G."/>
            <person name="Buee M."/>
            <person name="Carver A."/>
            <person name="Chen C."/>
            <person name="Cichocki N."/>
            <person name="Clum A."/>
            <person name="Culley D."/>
            <person name="Crous P.W."/>
            <person name="Fauchery L."/>
            <person name="Girlanda M."/>
            <person name="Hayes R."/>
            <person name="Keri Z."/>
            <person name="Labutti K."/>
            <person name="Lipzen A."/>
            <person name="Lombard V."/>
            <person name="Magnuson J."/>
            <person name="Maillard F."/>
            <person name="Morin E."/>
            <person name="Murat C."/>
            <person name="Nolan M."/>
            <person name="Ohm R."/>
            <person name="Pangilinan J."/>
            <person name="Pereira M."/>
            <person name="Perotto S."/>
            <person name="Peter M."/>
            <person name="Riley R."/>
            <person name="Sitrit Y."/>
            <person name="Stielow B."/>
            <person name="Szollosi G."/>
            <person name="Zifcakova L."/>
            <person name="Stursova M."/>
            <person name="Spatafora J.W."/>
            <person name="Tedersoo L."/>
            <person name="Vaario L.-M."/>
            <person name="Yamada A."/>
            <person name="Yan M."/>
            <person name="Wang P."/>
            <person name="Xu J."/>
            <person name="Bruns T."/>
            <person name="Baldrian P."/>
            <person name="Vilgalys R."/>
            <person name="Henrissat B."/>
            <person name="Grigoriev I.V."/>
            <person name="Hibbett D."/>
            <person name="Nagy L.G."/>
            <person name="Martin F.M."/>
        </authorList>
    </citation>
    <scope>NUCLEOTIDE SEQUENCE</scope>
    <source>
        <strain evidence="3">UH-Tt-Lm1</strain>
    </source>
</reference>
<dbReference type="Gene3D" id="2.130.10.10">
    <property type="entry name" value="YVTN repeat-like/Quinoprotein amine dehydrogenase"/>
    <property type="match status" value="2"/>
</dbReference>
<evidence type="ECO:0000313" key="3">
    <source>
        <dbReference type="EMBL" id="KAF9778194.1"/>
    </source>
</evidence>
<dbReference type="Proteomes" id="UP000736335">
    <property type="component" value="Unassembled WGS sequence"/>
</dbReference>
<comment type="caution">
    <text evidence="3">The sequence shown here is derived from an EMBL/GenBank/DDBJ whole genome shotgun (WGS) entry which is preliminary data.</text>
</comment>
<dbReference type="InterPro" id="IPR015943">
    <property type="entry name" value="WD40/YVTN_repeat-like_dom_sf"/>
</dbReference>
<name>A0A9P6H3M4_9AGAM</name>